<comment type="caution">
    <text evidence="1">The sequence shown here is derived from an EMBL/GenBank/DDBJ whole genome shotgun (WGS) entry which is preliminary data.</text>
</comment>
<reference evidence="1" key="1">
    <citation type="journal article" date="2019" name="bioRxiv">
        <title>The Genome of the Zebra Mussel, Dreissena polymorpha: A Resource for Invasive Species Research.</title>
        <authorList>
            <person name="McCartney M.A."/>
            <person name="Auch B."/>
            <person name="Kono T."/>
            <person name="Mallez S."/>
            <person name="Zhang Y."/>
            <person name="Obille A."/>
            <person name="Becker A."/>
            <person name="Abrahante J.E."/>
            <person name="Garbe J."/>
            <person name="Badalamenti J.P."/>
            <person name="Herman A."/>
            <person name="Mangelson H."/>
            <person name="Liachko I."/>
            <person name="Sullivan S."/>
            <person name="Sone E.D."/>
            <person name="Koren S."/>
            <person name="Silverstein K.A.T."/>
            <person name="Beckman K.B."/>
            <person name="Gohl D.M."/>
        </authorList>
    </citation>
    <scope>NUCLEOTIDE SEQUENCE</scope>
    <source>
        <strain evidence="1">Duluth1</strain>
        <tissue evidence="1">Whole animal</tissue>
    </source>
</reference>
<keyword evidence="2" id="KW-1185">Reference proteome</keyword>
<sequence>MSANGEASTSSGGAGSGGSVLIELYKFEGYGDISCHGGQGHDNNGGGAAGRVAVHCLTQIVYDGTFTVYGGSGRNDAQSAGGGTVYLQDIRKSKVYKRLLLDNKNRPHDKYATIDEPFDKHYFDEVHLLNQASLHLANDNRNTVLDIYTMIGDGTGLLHMHANQKLFAEFRPNVRNAFLSGVNFIVDYKSEIIFPSITYIYGKGVLLTGMSESRSVVINGRLTGIADLIMGFETLLYFDEHAHTAGVDVAASSSGSVTYADIDAERTITFGTIDLRSYSEIKYVPDQTVLLQVARIDSRFKSVISAESIKVVDWHIPAGGWSYDHILGHLPAP</sequence>
<reference evidence="1" key="2">
    <citation type="submission" date="2020-11" db="EMBL/GenBank/DDBJ databases">
        <authorList>
            <person name="McCartney M.A."/>
            <person name="Auch B."/>
            <person name="Kono T."/>
            <person name="Mallez S."/>
            <person name="Becker A."/>
            <person name="Gohl D.M."/>
            <person name="Silverstein K.A.T."/>
            <person name="Koren S."/>
            <person name="Bechman K.B."/>
            <person name="Herman A."/>
            <person name="Abrahante J.E."/>
            <person name="Garbe J."/>
        </authorList>
    </citation>
    <scope>NUCLEOTIDE SEQUENCE</scope>
    <source>
        <strain evidence="1">Duluth1</strain>
        <tissue evidence="1">Whole animal</tissue>
    </source>
</reference>
<dbReference type="PANTHER" id="PTHR31513">
    <property type="entry name" value="EPHRIN TYPE-B RECEPTOR"/>
    <property type="match status" value="1"/>
</dbReference>
<organism evidence="1 2">
    <name type="scientific">Dreissena polymorpha</name>
    <name type="common">Zebra mussel</name>
    <name type="synonym">Mytilus polymorpha</name>
    <dbReference type="NCBI Taxonomy" id="45954"/>
    <lineage>
        <taxon>Eukaryota</taxon>
        <taxon>Metazoa</taxon>
        <taxon>Spiralia</taxon>
        <taxon>Lophotrochozoa</taxon>
        <taxon>Mollusca</taxon>
        <taxon>Bivalvia</taxon>
        <taxon>Autobranchia</taxon>
        <taxon>Heteroconchia</taxon>
        <taxon>Euheterodonta</taxon>
        <taxon>Imparidentia</taxon>
        <taxon>Neoheterodontei</taxon>
        <taxon>Myida</taxon>
        <taxon>Dreissenoidea</taxon>
        <taxon>Dreissenidae</taxon>
        <taxon>Dreissena</taxon>
    </lineage>
</organism>
<proteinExistence type="predicted"/>
<accession>A0A9D4MMN9</accession>
<dbReference type="PANTHER" id="PTHR31513:SF2">
    <property type="entry name" value="MRAZ"/>
    <property type="match status" value="1"/>
</dbReference>
<dbReference type="AlphaFoldDB" id="A0A9D4MMN9"/>
<dbReference type="EMBL" id="JAIWYP010000001">
    <property type="protein sequence ID" value="KAH3880023.1"/>
    <property type="molecule type" value="Genomic_DNA"/>
</dbReference>
<evidence type="ECO:0000313" key="2">
    <source>
        <dbReference type="Proteomes" id="UP000828390"/>
    </source>
</evidence>
<gene>
    <name evidence="1" type="ORF">DPMN_003935</name>
</gene>
<protein>
    <submittedName>
        <fullName evidence="1">Uncharacterized protein</fullName>
    </submittedName>
</protein>
<name>A0A9D4MMN9_DREPO</name>
<dbReference type="Proteomes" id="UP000828390">
    <property type="component" value="Unassembled WGS sequence"/>
</dbReference>
<evidence type="ECO:0000313" key="1">
    <source>
        <dbReference type="EMBL" id="KAH3880023.1"/>
    </source>
</evidence>